<dbReference type="Proteomes" id="UP000474802">
    <property type="component" value="Unassembled WGS sequence"/>
</dbReference>
<dbReference type="InterPro" id="IPR036291">
    <property type="entry name" value="NAD(P)-bd_dom_sf"/>
</dbReference>
<comment type="caution">
    <text evidence="2">The sequence shown here is derived from an EMBL/GenBank/DDBJ whole genome shotgun (WGS) entry which is preliminary data.</text>
</comment>
<feature type="domain" description="NAD-dependent epimerase/dehydratase" evidence="1">
    <location>
        <begin position="6"/>
        <end position="85"/>
    </location>
</feature>
<proteinExistence type="predicted"/>
<organism evidence="2 3">
    <name type="scientific">Devosia aurantiaca</name>
    <dbReference type="NCBI Taxonomy" id="2714858"/>
    <lineage>
        <taxon>Bacteria</taxon>
        <taxon>Pseudomonadati</taxon>
        <taxon>Pseudomonadota</taxon>
        <taxon>Alphaproteobacteria</taxon>
        <taxon>Hyphomicrobiales</taxon>
        <taxon>Devosiaceae</taxon>
        <taxon>Devosia</taxon>
    </lineage>
</organism>
<keyword evidence="3" id="KW-1185">Reference proteome</keyword>
<dbReference type="EMBL" id="JAALFG010000001">
    <property type="protein sequence ID" value="NGP16347.1"/>
    <property type="molecule type" value="Genomic_DNA"/>
</dbReference>
<dbReference type="AlphaFoldDB" id="A0A6M1S965"/>
<accession>A0A6M1S965</accession>
<evidence type="ECO:0000313" key="3">
    <source>
        <dbReference type="Proteomes" id="UP000474802"/>
    </source>
</evidence>
<dbReference type="Pfam" id="PF01370">
    <property type="entry name" value="Epimerase"/>
    <property type="match status" value="1"/>
</dbReference>
<sequence>MSKGKVTVLGSNGHIGNTLMWAFRDAGWDVTGLGRINRKPVPNTRFVKGDADDIAVVKAAIAEADVVVNALHLPYDKWGNGAAEAQLQVVLNSLKGSGKTLMFPGTIYNYRAADRQLTPTCDKAAKRRVAAFAKTSSA</sequence>
<dbReference type="InterPro" id="IPR001509">
    <property type="entry name" value="Epimerase_deHydtase"/>
</dbReference>
<evidence type="ECO:0000259" key="1">
    <source>
        <dbReference type="Pfam" id="PF01370"/>
    </source>
</evidence>
<evidence type="ECO:0000313" key="2">
    <source>
        <dbReference type="EMBL" id="NGP16347.1"/>
    </source>
</evidence>
<dbReference type="RefSeq" id="WP_164532619.1">
    <property type="nucleotide sequence ID" value="NZ_JAALFG010000001.1"/>
</dbReference>
<reference evidence="2 3" key="2">
    <citation type="submission" date="2020-03" db="EMBL/GenBank/DDBJ databases">
        <title>Devosia chinhatensis sp. nov., isolated from a hexachlorocyclohexane (HCH) dump site in India.</title>
        <authorList>
            <person name="Kumar M."/>
            <person name="Lal R."/>
        </authorList>
    </citation>
    <scope>NUCLEOTIDE SEQUENCE [LARGE SCALE GENOMIC DNA]</scope>
    <source>
        <strain evidence="2 3">H239</strain>
    </source>
</reference>
<dbReference type="Gene3D" id="3.40.50.720">
    <property type="entry name" value="NAD(P)-binding Rossmann-like Domain"/>
    <property type="match status" value="1"/>
</dbReference>
<dbReference type="SUPFAM" id="SSF51735">
    <property type="entry name" value="NAD(P)-binding Rossmann-fold domains"/>
    <property type="match status" value="1"/>
</dbReference>
<gene>
    <name evidence="2" type="ORF">G5575_00345</name>
</gene>
<protein>
    <submittedName>
        <fullName evidence="2">NAD-dependent epimerase/dehydratase family protein</fullName>
    </submittedName>
</protein>
<name>A0A6M1S965_9HYPH</name>
<reference evidence="2 3" key="1">
    <citation type="submission" date="2020-02" db="EMBL/GenBank/DDBJ databases">
        <authorList>
            <person name="Khan S.A."/>
            <person name="Jeon C.O."/>
            <person name="Chun B.H."/>
        </authorList>
    </citation>
    <scope>NUCLEOTIDE SEQUENCE [LARGE SCALE GENOMIC DNA]</scope>
    <source>
        <strain evidence="2 3">H239</strain>
    </source>
</reference>